<dbReference type="InterPro" id="IPR015946">
    <property type="entry name" value="KH_dom-like_a/b"/>
</dbReference>
<name>A0AAE5P4T8_PRIMG</name>
<dbReference type="InterPro" id="IPR003718">
    <property type="entry name" value="OsmC/Ohr_fam"/>
</dbReference>
<sequence>MQTNANVVWHNGVKGNGVLKTEFLDAKVAIPTVLGGSGNGAFPKEVLVASVTTCYTAVLVSMIESRELPVVEISVHSEASISDDEFKIIHHPHMVLSENATDKQVQSAERLFAAADKGCVVGNLLKKADVKIEVQGEISTT</sequence>
<dbReference type="PANTHER" id="PTHR42830">
    <property type="entry name" value="OSMOTICALLY INDUCIBLE FAMILY PROTEIN"/>
    <property type="match status" value="1"/>
</dbReference>
<accession>A0AAE5P4T8</accession>
<dbReference type="RefSeq" id="WP_098278534.1">
    <property type="nucleotide sequence ID" value="NZ_JBDIZP010000011.1"/>
</dbReference>
<comment type="caution">
    <text evidence="1">The sequence shown here is derived from an EMBL/GenBank/DDBJ whole genome shotgun (WGS) entry which is preliminary data.</text>
</comment>
<dbReference type="EMBL" id="NTYW01000025">
    <property type="protein sequence ID" value="PES34787.1"/>
    <property type="molecule type" value="Genomic_DNA"/>
</dbReference>
<dbReference type="InterPro" id="IPR036102">
    <property type="entry name" value="OsmC/Ohrsf"/>
</dbReference>
<proteinExistence type="predicted"/>
<evidence type="ECO:0000313" key="2">
    <source>
        <dbReference type="Proteomes" id="UP000220341"/>
    </source>
</evidence>
<gene>
    <name evidence="1" type="ORF">CN497_19440</name>
</gene>
<dbReference type="Proteomes" id="UP000220341">
    <property type="component" value="Unassembled WGS sequence"/>
</dbReference>
<dbReference type="AlphaFoldDB" id="A0AAE5P4T8"/>
<dbReference type="Pfam" id="PF02566">
    <property type="entry name" value="OsmC"/>
    <property type="match status" value="1"/>
</dbReference>
<dbReference type="Gene3D" id="3.30.300.20">
    <property type="match status" value="1"/>
</dbReference>
<dbReference type="SUPFAM" id="SSF82784">
    <property type="entry name" value="OsmC-like"/>
    <property type="match status" value="1"/>
</dbReference>
<organism evidence="1 2">
    <name type="scientific">Priestia megaterium</name>
    <name type="common">Bacillus megaterium</name>
    <dbReference type="NCBI Taxonomy" id="1404"/>
    <lineage>
        <taxon>Bacteria</taxon>
        <taxon>Bacillati</taxon>
        <taxon>Bacillota</taxon>
        <taxon>Bacilli</taxon>
        <taxon>Bacillales</taxon>
        <taxon>Bacillaceae</taxon>
        <taxon>Priestia</taxon>
    </lineage>
</organism>
<evidence type="ECO:0000313" key="1">
    <source>
        <dbReference type="EMBL" id="PES34787.1"/>
    </source>
</evidence>
<protein>
    <submittedName>
        <fullName evidence="1">Osmotically inducible protein OsmC</fullName>
    </submittedName>
</protein>
<reference evidence="1 2" key="1">
    <citation type="submission" date="2017-09" db="EMBL/GenBank/DDBJ databases">
        <title>Large-scale bioinformatics analysis of Bacillus genomes uncovers conserved roles of natural products in bacterial physiology.</title>
        <authorList>
            <consortium name="Agbiome Team Llc"/>
            <person name="Bleich R.M."/>
            <person name="Kirk G.J."/>
            <person name="Santa Maria K.C."/>
            <person name="Allen S.E."/>
            <person name="Farag S."/>
            <person name="Shank E.A."/>
            <person name="Bowers A."/>
        </authorList>
    </citation>
    <scope>NUCLEOTIDE SEQUENCE [LARGE SCALE GENOMIC DNA]</scope>
    <source>
        <strain evidence="1 2">AFS003013</strain>
    </source>
</reference>
<dbReference type="InterPro" id="IPR052707">
    <property type="entry name" value="OsmC_Ohr_Peroxiredoxin"/>
</dbReference>
<dbReference type="PANTHER" id="PTHR42830:SF2">
    <property type="entry name" value="OSMC_OHR FAMILY PROTEIN"/>
    <property type="match status" value="1"/>
</dbReference>